<feature type="region of interest" description="Disordered" evidence="1">
    <location>
        <begin position="34"/>
        <end position="62"/>
    </location>
</feature>
<sequence length="324" mass="36562">MNFDLPDSLRLAIDTVSGHDHGCSLESLPVFKTREEHSASRNDPKALGSRGKRQTARESRSKHYAMPPLAAYSAFSEHPFFPVHKATGSKFDAFEMRLELCEKQQESIRTLGWDSIRPVGIGFTMKEREDLAKLEAKEQERQQQLSSHGPRDLLSVDRPQENANTPQHTMLPHEVVIRSPTPPSMNVNLDQDIHEDETSYDYDDEFARIEPDDDVADARNAQDDNYERAERTVQQFIETSHIEGVSHPYDMENNYQHSYNYSDNDDSGSLALPPVAIPDIEAYDAGINGPEIADINSGGASPPLLRQRRQILRSPFDVEDLGCD</sequence>
<gene>
    <name evidence="2" type="ORF">LAQU0_S21e01112g</name>
</gene>
<evidence type="ECO:0000313" key="2">
    <source>
        <dbReference type="EMBL" id="CUS24906.1"/>
    </source>
</evidence>
<protein>
    <submittedName>
        <fullName evidence="2">LAQU0S21e01112g1_1</fullName>
    </submittedName>
</protein>
<feature type="compositionally biased region" description="Basic and acidic residues" evidence="1">
    <location>
        <begin position="34"/>
        <end position="44"/>
    </location>
</feature>
<accession>A0A0P1KXY6</accession>
<keyword evidence="3" id="KW-1185">Reference proteome</keyword>
<dbReference type="GO" id="GO:0031145">
    <property type="term" value="P:anaphase-promoting complex-dependent catabolic process"/>
    <property type="evidence" value="ECO:0007669"/>
    <property type="project" value="InterPro"/>
</dbReference>
<dbReference type="GO" id="GO:0005680">
    <property type="term" value="C:anaphase-promoting complex"/>
    <property type="evidence" value="ECO:0007669"/>
    <property type="project" value="InterPro"/>
</dbReference>
<reference evidence="3" key="1">
    <citation type="submission" date="2015-10" db="EMBL/GenBank/DDBJ databases">
        <authorList>
            <person name="Devillers H."/>
        </authorList>
    </citation>
    <scope>NUCLEOTIDE SEQUENCE [LARGE SCALE GENOMIC DNA]</scope>
</reference>
<dbReference type="Proteomes" id="UP000236544">
    <property type="component" value="Unassembled WGS sequence"/>
</dbReference>
<dbReference type="AlphaFoldDB" id="A0A0P1KXY6"/>
<organism evidence="2 3">
    <name type="scientific">Lachancea quebecensis</name>
    <dbReference type="NCBI Taxonomy" id="1654605"/>
    <lineage>
        <taxon>Eukaryota</taxon>
        <taxon>Fungi</taxon>
        <taxon>Dikarya</taxon>
        <taxon>Ascomycota</taxon>
        <taxon>Saccharomycotina</taxon>
        <taxon>Saccharomycetes</taxon>
        <taxon>Saccharomycetales</taxon>
        <taxon>Saccharomycetaceae</taxon>
        <taxon>Lachancea</taxon>
    </lineage>
</organism>
<dbReference type="OrthoDB" id="4047136at2759"/>
<evidence type="ECO:0000313" key="3">
    <source>
        <dbReference type="Proteomes" id="UP000236544"/>
    </source>
</evidence>
<evidence type="ECO:0000256" key="1">
    <source>
        <dbReference type="SAM" id="MobiDB-lite"/>
    </source>
</evidence>
<feature type="region of interest" description="Disordered" evidence="1">
    <location>
        <begin position="136"/>
        <end position="167"/>
    </location>
</feature>
<proteinExistence type="predicted"/>
<dbReference type="InterPro" id="IPR008402">
    <property type="entry name" value="APC_su15/mnd2"/>
</dbReference>
<dbReference type="Pfam" id="PF05841">
    <property type="entry name" value="Apc15p"/>
    <property type="match status" value="1"/>
</dbReference>
<dbReference type="EMBL" id="LN890557">
    <property type="protein sequence ID" value="CUS24906.1"/>
    <property type="molecule type" value="Genomic_DNA"/>
</dbReference>
<feature type="compositionally biased region" description="Basic and acidic residues" evidence="1">
    <location>
        <begin position="149"/>
        <end position="160"/>
    </location>
</feature>
<name>A0A0P1KXY6_9SACH</name>